<feature type="region of interest" description="Disordered" evidence="1">
    <location>
        <begin position="500"/>
        <end position="698"/>
    </location>
</feature>
<feature type="non-terminal residue" evidence="3">
    <location>
        <position position="1"/>
    </location>
</feature>
<feature type="compositionally biased region" description="Low complexity" evidence="1">
    <location>
        <begin position="599"/>
        <end position="623"/>
    </location>
</feature>
<feature type="domain" description="Protein kinase" evidence="2">
    <location>
        <begin position="1"/>
        <end position="117"/>
    </location>
</feature>
<feature type="compositionally biased region" description="Low complexity" evidence="1">
    <location>
        <begin position="567"/>
        <end position="586"/>
    </location>
</feature>
<dbReference type="GO" id="GO:0005524">
    <property type="term" value="F:ATP binding"/>
    <property type="evidence" value="ECO:0007669"/>
    <property type="project" value="InterPro"/>
</dbReference>
<evidence type="ECO:0000259" key="2">
    <source>
        <dbReference type="PROSITE" id="PS50011"/>
    </source>
</evidence>
<reference evidence="3 4" key="1">
    <citation type="submission" date="2019-09" db="EMBL/GenBank/DDBJ databases">
        <title>Bird 10,000 Genomes (B10K) Project - Family phase.</title>
        <authorList>
            <person name="Zhang G."/>
        </authorList>
    </citation>
    <scope>NUCLEOTIDE SEQUENCE [LARGE SCALE GENOMIC DNA]</scope>
    <source>
        <strain evidence="3">B10K-DU-012-56</strain>
    </source>
</reference>
<organism evidence="3 4">
    <name type="scientific">Balaeniceps rex</name>
    <name type="common">Shoebill</name>
    <dbReference type="NCBI Taxonomy" id="33584"/>
    <lineage>
        <taxon>Eukaryota</taxon>
        <taxon>Metazoa</taxon>
        <taxon>Chordata</taxon>
        <taxon>Craniata</taxon>
        <taxon>Vertebrata</taxon>
        <taxon>Euteleostomi</taxon>
        <taxon>Archelosauria</taxon>
        <taxon>Archosauria</taxon>
        <taxon>Dinosauria</taxon>
        <taxon>Saurischia</taxon>
        <taxon>Theropoda</taxon>
        <taxon>Coelurosauria</taxon>
        <taxon>Aves</taxon>
        <taxon>Neognathae</taxon>
        <taxon>Neoaves</taxon>
        <taxon>Aequornithes</taxon>
        <taxon>Pelecaniformes</taxon>
        <taxon>Balaenicipitidae</taxon>
        <taxon>Balaeniceps</taxon>
    </lineage>
</organism>
<feature type="compositionally biased region" description="Acidic residues" evidence="1">
    <location>
        <begin position="1003"/>
        <end position="1020"/>
    </location>
</feature>
<evidence type="ECO:0000313" key="4">
    <source>
        <dbReference type="Proteomes" id="UP000528411"/>
    </source>
</evidence>
<dbReference type="Proteomes" id="UP000528411">
    <property type="component" value="Unassembled WGS sequence"/>
</dbReference>
<feature type="region of interest" description="Disordered" evidence="1">
    <location>
        <begin position="434"/>
        <end position="485"/>
    </location>
</feature>
<gene>
    <name evidence="3" type="primary">Aatk</name>
    <name evidence="3" type="ORF">BALREX_R00976</name>
</gene>
<dbReference type="GO" id="GO:0007420">
    <property type="term" value="P:brain development"/>
    <property type="evidence" value="ECO:0007669"/>
    <property type="project" value="TreeGrafter"/>
</dbReference>
<feature type="compositionally biased region" description="Low complexity" evidence="1">
    <location>
        <begin position="1135"/>
        <end position="1144"/>
    </location>
</feature>
<feature type="compositionally biased region" description="Pro residues" evidence="1">
    <location>
        <begin position="1105"/>
        <end position="1123"/>
    </location>
</feature>
<proteinExistence type="predicted"/>
<feature type="region of interest" description="Disordered" evidence="1">
    <location>
        <begin position="1096"/>
        <end position="1151"/>
    </location>
</feature>
<keyword evidence="3" id="KW-0418">Kinase</keyword>
<feature type="compositionally biased region" description="Low complexity" evidence="1">
    <location>
        <begin position="536"/>
        <end position="547"/>
    </location>
</feature>
<dbReference type="InterPro" id="IPR000719">
    <property type="entry name" value="Prot_kinase_dom"/>
</dbReference>
<feature type="compositionally biased region" description="Basic and acidic residues" evidence="1">
    <location>
        <begin position="992"/>
        <end position="1002"/>
    </location>
</feature>
<accession>A0A7L2UWU1</accession>
<feature type="region of interest" description="Disordered" evidence="1">
    <location>
        <begin position="915"/>
        <end position="1022"/>
    </location>
</feature>
<dbReference type="PANTHER" id="PTHR24417:SF0">
    <property type="entry name" value="SERINE_THREONINE-PROTEIN KINASE LMTK1"/>
    <property type="match status" value="1"/>
</dbReference>
<dbReference type="InterPro" id="IPR001245">
    <property type="entry name" value="Ser-Thr/Tyr_kinase_cat_dom"/>
</dbReference>
<dbReference type="AlphaFoldDB" id="A0A7L2UWU1"/>
<keyword evidence="4" id="KW-1185">Reference proteome</keyword>
<keyword evidence="3" id="KW-0808">Transferase</keyword>
<name>A0A7L2UWU1_BALRX</name>
<dbReference type="PROSITE" id="PS50011">
    <property type="entry name" value="PROTEIN_KINASE_DOM"/>
    <property type="match status" value="1"/>
</dbReference>
<dbReference type="GO" id="GO:0004713">
    <property type="term" value="F:protein tyrosine kinase activity"/>
    <property type="evidence" value="ECO:0007669"/>
    <property type="project" value="TreeGrafter"/>
</dbReference>
<feature type="compositionally biased region" description="Pro residues" evidence="1">
    <location>
        <begin position="883"/>
        <end position="894"/>
    </location>
</feature>
<dbReference type="PANTHER" id="PTHR24417">
    <property type="entry name" value="SERINE/THREONINE-PROTEIN KINASE LMTK1"/>
    <property type="match status" value="1"/>
</dbReference>
<dbReference type="OrthoDB" id="5973359at2759"/>
<evidence type="ECO:0000313" key="3">
    <source>
        <dbReference type="EMBL" id="NXS50073.1"/>
    </source>
</evidence>
<dbReference type="EMBL" id="VYZW01061435">
    <property type="protein sequence ID" value="NXS50073.1"/>
    <property type="molecule type" value="Genomic_DNA"/>
</dbReference>
<dbReference type="Pfam" id="PF07714">
    <property type="entry name" value="PK_Tyr_Ser-Thr"/>
    <property type="match status" value="1"/>
</dbReference>
<evidence type="ECO:0000256" key="1">
    <source>
        <dbReference type="SAM" id="MobiDB-lite"/>
    </source>
</evidence>
<feature type="compositionally biased region" description="Low complexity" evidence="1">
    <location>
        <begin position="639"/>
        <end position="667"/>
    </location>
</feature>
<feature type="region of interest" description="Disordered" evidence="1">
    <location>
        <begin position="296"/>
        <end position="318"/>
    </location>
</feature>
<feature type="compositionally biased region" description="Low complexity" evidence="1">
    <location>
        <begin position="462"/>
        <end position="476"/>
    </location>
</feature>
<feature type="region of interest" description="Disordered" evidence="1">
    <location>
        <begin position="747"/>
        <end position="896"/>
    </location>
</feature>
<feature type="non-terminal residue" evidence="3">
    <location>
        <position position="1232"/>
    </location>
</feature>
<dbReference type="SUPFAM" id="SSF56112">
    <property type="entry name" value="Protein kinase-like (PK-like)"/>
    <property type="match status" value="1"/>
</dbReference>
<sequence length="1232" mass="129672">WQDDYFVTADQLWVPLRWIAPELIDEVHGNLLIVDQTKSSNVWSLGVTIWELFELGSQPYDHYSDRQVLAYAIKEQQLKLPKPQLKLSLSERWYEVMQFCWLQPEQRPTAEEVHLLLSYLCAKGATEAEEEFEKRWNSMKPNGSASASHHGAELSSFPLLEQFSADGFPSDGDDILTVMETSHGLNFEYKWEHTKTEHFQAPLGSLSPSSAARYHDLYYPAMTVGRLSLGVSPSCYECKPPGCPGLPAPGVVPILGAHSPSLGSEYYIRIEGPGEGSAELDYAMCAYSPAGERGSPRPPSCWRAQGARGSAYDSDSSPTVSLSMEPLLGHTPAGEGSWECAEYYPYPCPGQEPRGYEPSPSHGAEGYLLEEEPAQLGSQDWPIPGFQPSIFTDPLGVSPSVNCAYSPRGYGELPAAPPGRRLSGQSGARPDCVALELGEDSPPGAPRPQGVSPPAQRHPWASNSSSNNNIGSGSPPSREPPAGDSWCYRRMITFRGLMAKPLGTVPRGQPQLGGSPPGHDFRRPWQDQPPGTAGGSSSPCRSPSPRRQAWHSRDSSTSGRSQAAALAGSPGTPWGPGTAPPAGAGAQHDARPDESAEGSSPARSPLPHAAAAAGLGEAAPMAGTTAPNPSPPAEPGVDGAQPAPEASEAPAPVPGEAAAESGACAAGDADRTPDKTFSSASFPSADEGSDEDTAELTSGVFTDFSGDYMERVEAAPAFKSLQKQVGTPDSLESLDIPSTASSCEVFSPTAFAPAGQPKALDSGYDTENNESPEFVLKEPHEPREPEAFSQLGKPPPGLPGGEGEGLASETRLSTSLGAELHSLAEKNPYRDSAYFSDYDAEAERGAKDEEDSDGSQTPEAEEGPRPTVQDLGQAPVPGEDPLHPPGAPGSPPAAPGIAVAVDIPAAGTFFLTLVPASPGEPASVGGIRVPEGVPGLGGAAAGGKQTEPPTPGLGEPGLPPEGTGVGDAPGGPSTVLPAAESAPGLSPLPSARELRPAAPERCEEPEEEEEDTEDSDESDEELRCYNIQEQSEESEEEPAAVPIVVAESQSGRNLRSLLKMPSLLSEAFCEDLERKKKAVSFYDDVTIYLFDQESPTRELAEQSFPEPPQPSGQPPATGSPPSPADRLGASDDSSDGNASEESGGFEWDDDFPLMPVKPSLMSSLTGTPAEPDPAMPVLPALPALVPVQKQVLPIQFSRFTVSPAPVSRFSITHVSDSDMDSIGGESPNTLLC</sequence>
<feature type="compositionally biased region" description="Basic and acidic residues" evidence="1">
    <location>
        <begin position="775"/>
        <end position="786"/>
    </location>
</feature>
<dbReference type="Gene3D" id="1.10.510.10">
    <property type="entry name" value="Transferase(Phosphotransferase) domain 1"/>
    <property type="match status" value="1"/>
</dbReference>
<dbReference type="InterPro" id="IPR011009">
    <property type="entry name" value="Kinase-like_dom_sf"/>
</dbReference>
<comment type="caution">
    <text evidence="3">The sequence shown here is derived from an EMBL/GenBank/DDBJ whole genome shotgun (WGS) entry which is preliminary data.</text>
</comment>
<protein>
    <submittedName>
        <fullName evidence="3">LMTK1 kinase</fullName>
    </submittedName>
</protein>